<sequence length="106" mass="11630">MTPAGPHRALVYVLNGRWHLIVAPLASEEREVRIEDPNPVRQLVIRDLGPADSGFAPTSFGHRLIQNGFVIDPVERRKPNTVNGWSSTDAPGGWSTVCYPSSQIVS</sequence>
<dbReference type="EMBL" id="CP108313">
    <property type="protein sequence ID" value="WTW71607.1"/>
    <property type="molecule type" value="Genomic_DNA"/>
</dbReference>
<gene>
    <name evidence="1" type="ORF">OG398_26815</name>
</gene>
<protein>
    <submittedName>
        <fullName evidence="1">Uncharacterized protein</fullName>
    </submittedName>
</protein>
<organism evidence="1">
    <name type="scientific">Streptomyces sp. NBC_00008</name>
    <dbReference type="NCBI Taxonomy" id="2903610"/>
    <lineage>
        <taxon>Bacteria</taxon>
        <taxon>Bacillati</taxon>
        <taxon>Actinomycetota</taxon>
        <taxon>Actinomycetes</taxon>
        <taxon>Kitasatosporales</taxon>
        <taxon>Streptomycetaceae</taxon>
        <taxon>Streptomyces</taxon>
    </lineage>
</organism>
<accession>A0AAU2VWT2</accession>
<proteinExistence type="predicted"/>
<evidence type="ECO:0000313" key="1">
    <source>
        <dbReference type="EMBL" id="WTW71607.1"/>
    </source>
</evidence>
<name>A0AAU2VWT2_9ACTN</name>
<reference evidence="1" key="1">
    <citation type="submission" date="2022-10" db="EMBL/GenBank/DDBJ databases">
        <title>The complete genomes of actinobacterial strains from the NBC collection.</title>
        <authorList>
            <person name="Joergensen T.S."/>
            <person name="Alvarez Arevalo M."/>
            <person name="Sterndorff E.B."/>
            <person name="Faurdal D."/>
            <person name="Vuksanovic O."/>
            <person name="Mourched A.-S."/>
            <person name="Charusanti P."/>
            <person name="Shaw S."/>
            <person name="Blin K."/>
            <person name="Weber T."/>
        </authorList>
    </citation>
    <scope>NUCLEOTIDE SEQUENCE</scope>
    <source>
        <strain evidence="1">NBC_00008</strain>
    </source>
</reference>
<dbReference type="AlphaFoldDB" id="A0AAU2VWT2"/>